<name>A0A7S7MBG5_9ACTN</name>
<accession>A0A7S7MBG5</accession>
<dbReference type="AlphaFoldDB" id="A0A7S7MBG5"/>
<evidence type="ECO:0000313" key="2">
    <source>
        <dbReference type="Proteomes" id="UP000593735"/>
    </source>
</evidence>
<dbReference type="Proteomes" id="UP000593735">
    <property type="component" value="Chromosome"/>
</dbReference>
<protein>
    <recommendedName>
        <fullName evidence="3">Transcriptional regulator, AbiEi antitoxin, Type IV TA system</fullName>
    </recommendedName>
</protein>
<proteinExistence type="predicted"/>
<dbReference type="RefSeq" id="WP_194372612.1">
    <property type="nucleotide sequence ID" value="NZ_CP063767.1"/>
</dbReference>
<reference evidence="1 2" key="1">
    <citation type="submission" date="2020-10" db="EMBL/GenBank/DDBJ databases">
        <title>Olsenella immobilis sp.nov., isolated from the mud in a fermentation cellar used for the production of Chinese strong-flavoured liquor.</title>
        <authorList>
            <person name="Lu L."/>
        </authorList>
    </citation>
    <scope>NUCLEOTIDE SEQUENCE [LARGE SCALE GENOMIC DNA]</scope>
    <source>
        <strain evidence="1 2">LZLJ-2</strain>
    </source>
</reference>
<organism evidence="1 2">
    <name type="scientific">Thermophilibacter immobilis</name>
    <dbReference type="NCBI Taxonomy" id="2779519"/>
    <lineage>
        <taxon>Bacteria</taxon>
        <taxon>Bacillati</taxon>
        <taxon>Actinomycetota</taxon>
        <taxon>Coriobacteriia</taxon>
        <taxon>Coriobacteriales</taxon>
        <taxon>Atopobiaceae</taxon>
        <taxon>Thermophilibacter</taxon>
    </lineage>
</organism>
<keyword evidence="2" id="KW-1185">Reference proteome</keyword>
<evidence type="ECO:0008006" key="3">
    <source>
        <dbReference type="Google" id="ProtNLM"/>
    </source>
</evidence>
<evidence type="ECO:0000313" key="1">
    <source>
        <dbReference type="EMBL" id="QOY61358.1"/>
    </source>
</evidence>
<dbReference type="EMBL" id="CP063767">
    <property type="protein sequence ID" value="QOY61358.1"/>
    <property type="molecule type" value="Genomic_DNA"/>
</dbReference>
<dbReference type="KEGG" id="tio:INP52_04005"/>
<sequence>MSRAMSEELDGVLDEAQEQGRCVAADTRRQTDALSRRAGEEGPLTRVARGLYARGTYWEDLDQSERTLHVMRSLQRKNPDWVFCGTSAALAFGADVSYELQAPLEVASSRVTRLRDTELVTYRDVEWGVYSGEGPVVRSGVRVTPLARTTLDCLRRLSFSEGMVVADYALRGRSGGRESLERYFGDAGRGRRGVAQALETLSHADGRSESGGESIARSLMIEKNIMVPELQVEIANPLDACSPFRVDFVWALSNGRIVLGEFDGIKKYRDKKMTRGRGALWTLSRERRREALISLYQLPLLRFGMDEVRRPEELVALLELYGIPCADSPLAQGREHAMPDWKALLRARGAAGVA</sequence>
<gene>
    <name evidence="1" type="ORF">INP52_04005</name>
</gene>